<proteinExistence type="predicted"/>
<dbReference type="AlphaFoldDB" id="A0AAP0MKC0"/>
<evidence type="ECO:0000256" key="1">
    <source>
        <dbReference type="SAM" id="MobiDB-lite"/>
    </source>
</evidence>
<evidence type="ECO:0000313" key="2">
    <source>
        <dbReference type="EMBL" id="KAK9209371.1"/>
    </source>
</evidence>
<feature type="compositionally biased region" description="Basic and acidic residues" evidence="1">
    <location>
        <begin position="50"/>
        <end position="68"/>
    </location>
</feature>
<dbReference type="Proteomes" id="UP001428341">
    <property type="component" value="Unassembled WGS sequence"/>
</dbReference>
<feature type="region of interest" description="Disordered" evidence="1">
    <location>
        <begin position="37"/>
        <end position="68"/>
    </location>
</feature>
<gene>
    <name evidence="2" type="ORF">WN944_001737</name>
</gene>
<dbReference type="EMBL" id="JBCGBO010000004">
    <property type="protein sequence ID" value="KAK9209371.1"/>
    <property type="molecule type" value="Genomic_DNA"/>
</dbReference>
<comment type="caution">
    <text evidence="2">The sequence shown here is derived from an EMBL/GenBank/DDBJ whole genome shotgun (WGS) entry which is preliminary data.</text>
</comment>
<reference evidence="2 3" key="1">
    <citation type="submission" date="2024-05" db="EMBL/GenBank/DDBJ databases">
        <title>Haplotype-resolved chromosome-level genome assembly of Huyou (Citrus changshanensis).</title>
        <authorList>
            <person name="Miao C."/>
            <person name="Chen W."/>
            <person name="Wu Y."/>
            <person name="Wang L."/>
            <person name="Zhao S."/>
            <person name="Grierson D."/>
            <person name="Xu C."/>
            <person name="Chen K."/>
        </authorList>
    </citation>
    <scope>NUCLEOTIDE SEQUENCE [LARGE SCALE GENOMIC DNA]</scope>
    <source>
        <strain evidence="2">01-14</strain>
        <tissue evidence="2">Leaf</tissue>
    </source>
</reference>
<keyword evidence="3" id="KW-1185">Reference proteome</keyword>
<organism evidence="2 3">
    <name type="scientific">Citrus x changshan-huyou</name>
    <dbReference type="NCBI Taxonomy" id="2935761"/>
    <lineage>
        <taxon>Eukaryota</taxon>
        <taxon>Viridiplantae</taxon>
        <taxon>Streptophyta</taxon>
        <taxon>Embryophyta</taxon>
        <taxon>Tracheophyta</taxon>
        <taxon>Spermatophyta</taxon>
        <taxon>Magnoliopsida</taxon>
        <taxon>eudicotyledons</taxon>
        <taxon>Gunneridae</taxon>
        <taxon>Pentapetalae</taxon>
        <taxon>rosids</taxon>
        <taxon>malvids</taxon>
        <taxon>Sapindales</taxon>
        <taxon>Rutaceae</taxon>
        <taxon>Aurantioideae</taxon>
        <taxon>Citrus</taxon>
    </lineage>
</organism>
<protein>
    <submittedName>
        <fullName evidence="2">Uncharacterized protein</fullName>
    </submittedName>
</protein>
<sequence>MNSNGGRVCKFDSAFNKLMLRQYCGCNKGNNNSIVRSLGGGDNNNNNNEAIKRVNGDEIMKKKRRQEEKAETVSHLICWGPK</sequence>
<accession>A0AAP0MKC0</accession>
<evidence type="ECO:0000313" key="3">
    <source>
        <dbReference type="Proteomes" id="UP001428341"/>
    </source>
</evidence>
<name>A0AAP0MKC0_9ROSI</name>